<gene>
    <name evidence="3" type="ORF">EA187_02705</name>
</gene>
<keyword evidence="4" id="KW-1185">Reference proteome</keyword>
<accession>A0ABY0CY59</accession>
<proteinExistence type="predicted"/>
<evidence type="ECO:0000313" key="4">
    <source>
        <dbReference type="Proteomes" id="UP000282926"/>
    </source>
</evidence>
<reference evidence="3 4" key="1">
    <citation type="submission" date="2019-01" db="EMBL/GenBank/DDBJ databases">
        <title>Lujinxingia litoralis gen. nov., sp. nov. and Lujinxingia sediminis gen. nov., sp. nov., new members in the order Bradymonadales, isolated from coastal sediment.</title>
        <authorList>
            <person name="Li C.-M."/>
        </authorList>
    </citation>
    <scope>NUCLEOTIDE SEQUENCE [LARGE SCALE GENOMIC DNA]</scope>
    <source>
        <strain evidence="3 4">SEH01</strain>
    </source>
</reference>
<protein>
    <recommendedName>
        <fullName evidence="5">DUF805 domain-containing protein</fullName>
    </recommendedName>
</protein>
<keyword evidence="2" id="KW-1133">Transmembrane helix</keyword>
<feature type="region of interest" description="Disordered" evidence="1">
    <location>
        <begin position="126"/>
        <end position="147"/>
    </location>
</feature>
<comment type="caution">
    <text evidence="3">The sequence shown here is derived from an EMBL/GenBank/DDBJ whole genome shotgun (WGS) entry which is preliminary data.</text>
</comment>
<evidence type="ECO:0000256" key="2">
    <source>
        <dbReference type="SAM" id="Phobius"/>
    </source>
</evidence>
<name>A0ABY0CY59_9DELT</name>
<dbReference type="Proteomes" id="UP000282926">
    <property type="component" value="Unassembled WGS sequence"/>
</dbReference>
<evidence type="ECO:0008006" key="5">
    <source>
        <dbReference type="Google" id="ProtNLM"/>
    </source>
</evidence>
<evidence type="ECO:0000256" key="1">
    <source>
        <dbReference type="SAM" id="MobiDB-lite"/>
    </source>
</evidence>
<evidence type="ECO:0000313" key="3">
    <source>
        <dbReference type="EMBL" id="RVU48365.1"/>
    </source>
</evidence>
<sequence>MWFTRVQPPARSGYIFVSVYLALQALLFLGLTALGLSVATGLLDIPLAISQIRIDPLFFTSLMFGFTLAFGIAAVLPLRPWAWQYILSVLALSLAFLITLPLSIFAISIWMRDDIKEPFGLNVQGPDVALPPEDRRAHQSEPPAAIM</sequence>
<dbReference type="EMBL" id="SADD01000001">
    <property type="protein sequence ID" value="RVU48365.1"/>
    <property type="molecule type" value="Genomic_DNA"/>
</dbReference>
<feature type="transmembrane region" description="Helical" evidence="2">
    <location>
        <begin position="20"/>
        <end position="45"/>
    </location>
</feature>
<keyword evidence="2" id="KW-0472">Membrane</keyword>
<feature type="transmembrane region" description="Helical" evidence="2">
    <location>
        <begin position="57"/>
        <end position="76"/>
    </location>
</feature>
<keyword evidence="2" id="KW-0812">Transmembrane</keyword>
<feature type="transmembrane region" description="Helical" evidence="2">
    <location>
        <begin position="82"/>
        <end position="107"/>
    </location>
</feature>
<organism evidence="3 4">
    <name type="scientific">Lujinxingia sediminis</name>
    <dbReference type="NCBI Taxonomy" id="2480984"/>
    <lineage>
        <taxon>Bacteria</taxon>
        <taxon>Deltaproteobacteria</taxon>
        <taxon>Bradymonadales</taxon>
        <taxon>Lujinxingiaceae</taxon>
        <taxon>Lujinxingia</taxon>
    </lineage>
</organism>
<dbReference type="RefSeq" id="WP_127779085.1">
    <property type="nucleotide sequence ID" value="NZ_SADD01000001.1"/>
</dbReference>